<comment type="function">
    <text evidence="1">May be involved in environmental stress response.</text>
</comment>
<feature type="domain" description="AN1-type" evidence="7">
    <location>
        <begin position="13"/>
        <end position="61"/>
    </location>
</feature>
<evidence type="ECO:0000259" key="7">
    <source>
        <dbReference type="PROSITE" id="PS51039"/>
    </source>
</evidence>
<dbReference type="AlphaFoldDB" id="A0AAD6P643"/>
<comment type="caution">
    <text evidence="8">The sequence shown here is derived from an EMBL/GenBank/DDBJ whole genome shotgun (WGS) entry which is preliminary data.</text>
</comment>
<evidence type="ECO:0000313" key="8">
    <source>
        <dbReference type="EMBL" id="KAJ6417371.1"/>
    </source>
</evidence>
<dbReference type="SMART" id="SM00154">
    <property type="entry name" value="ZnF_AN1"/>
    <property type="match status" value="2"/>
</dbReference>
<dbReference type="SUPFAM" id="SSF118310">
    <property type="entry name" value="AN1-like Zinc finger"/>
    <property type="match status" value="2"/>
</dbReference>
<keyword evidence="4" id="KW-0862">Zinc</keyword>
<evidence type="ECO:0000256" key="3">
    <source>
        <dbReference type="ARBA" id="ARBA00022771"/>
    </source>
</evidence>
<proteinExistence type="predicted"/>
<evidence type="ECO:0000313" key="9">
    <source>
        <dbReference type="Proteomes" id="UP001162972"/>
    </source>
</evidence>
<reference evidence="8 9" key="1">
    <citation type="journal article" date="2023" name="Int. J. Mol. Sci.">
        <title>De Novo Assembly and Annotation of 11 Diverse Shrub Willow (Salix) Genomes Reveals Novel Gene Organization in Sex-Linked Regions.</title>
        <authorList>
            <person name="Hyden B."/>
            <person name="Feng K."/>
            <person name="Yates T.B."/>
            <person name="Jawdy S."/>
            <person name="Cereghino C."/>
            <person name="Smart L.B."/>
            <person name="Muchero W."/>
        </authorList>
    </citation>
    <scope>NUCLEOTIDE SEQUENCE [LARGE SCALE GENOMIC DNA]</scope>
    <source>
        <tissue evidence="8">Shoot tip</tissue>
    </source>
</reference>
<feature type="region of interest" description="Disordered" evidence="6">
    <location>
        <begin position="171"/>
        <end position="192"/>
    </location>
</feature>
<protein>
    <recommendedName>
        <fullName evidence="7">AN1-type domain-containing protein</fullName>
    </recommendedName>
</protein>
<dbReference type="Gene3D" id="4.10.1110.10">
    <property type="entry name" value="AN1-like Zinc finger"/>
    <property type="match status" value="2"/>
</dbReference>
<dbReference type="PANTHER" id="PTHR14677">
    <property type="entry name" value="ARSENITE INDUCUBLE RNA ASSOCIATED PROTEIN AIP-1-RELATED"/>
    <property type="match status" value="1"/>
</dbReference>
<evidence type="ECO:0000256" key="5">
    <source>
        <dbReference type="PROSITE-ProRule" id="PRU00449"/>
    </source>
</evidence>
<accession>A0AAD6P643</accession>
<dbReference type="InterPro" id="IPR000058">
    <property type="entry name" value="Znf_AN1"/>
</dbReference>
<dbReference type="PROSITE" id="PS51039">
    <property type="entry name" value="ZF_AN1"/>
    <property type="match status" value="2"/>
</dbReference>
<organism evidence="8 9">
    <name type="scientific">Salix udensis</name>
    <dbReference type="NCBI Taxonomy" id="889485"/>
    <lineage>
        <taxon>Eukaryota</taxon>
        <taxon>Viridiplantae</taxon>
        <taxon>Streptophyta</taxon>
        <taxon>Embryophyta</taxon>
        <taxon>Tracheophyta</taxon>
        <taxon>Spermatophyta</taxon>
        <taxon>Magnoliopsida</taxon>
        <taxon>eudicotyledons</taxon>
        <taxon>Gunneridae</taxon>
        <taxon>Pentapetalae</taxon>
        <taxon>rosids</taxon>
        <taxon>fabids</taxon>
        <taxon>Malpighiales</taxon>
        <taxon>Salicaceae</taxon>
        <taxon>Saliceae</taxon>
        <taxon>Salix</taxon>
    </lineage>
</organism>
<gene>
    <name evidence="8" type="ORF">OIU84_003145</name>
</gene>
<keyword evidence="3 5" id="KW-0863">Zinc-finger</keyword>
<evidence type="ECO:0000256" key="4">
    <source>
        <dbReference type="ARBA" id="ARBA00022833"/>
    </source>
</evidence>
<dbReference type="InterPro" id="IPR035896">
    <property type="entry name" value="AN1-like_Znf"/>
</dbReference>
<sequence>MGGGGGGGTEAFPDLGRHCEHSECNQLDFLPFNCDGCRKVFCLEHRSSKSHDCPKPDHKSRKVVVCETCSASIETTGCDEDAEKAVLEKHEKSGDCDPRKKKKKPTCAVKRCKEIVTFSNTCTCKTCQLKVCLKHRFPADHACKKSSSSAVPEGRSNNKFLIALALRNGKDCANNGRRTTPPPSNTPSVKAY</sequence>
<feature type="domain" description="AN1-type" evidence="7">
    <location>
        <begin position="101"/>
        <end position="151"/>
    </location>
</feature>
<keyword evidence="9" id="KW-1185">Reference proteome</keyword>
<name>A0AAD6P643_9ROSI</name>
<dbReference type="Pfam" id="PF01428">
    <property type="entry name" value="zf-AN1"/>
    <property type="match status" value="2"/>
</dbReference>
<dbReference type="GO" id="GO:0005737">
    <property type="term" value="C:cytoplasm"/>
    <property type="evidence" value="ECO:0007669"/>
    <property type="project" value="TreeGrafter"/>
</dbReference>
<evidence type="ECO:0000256" key="2">
    <source>
        <dbReference type="ARBA" id="ARBA00022723"/>
    </source>
</evidence>
<dbReference type="Proteomes" id="UP001162972">
    <property type="component" value="Chromosome 11"/>
</dbReference>
<dbReference type="EMBL" id="JAPFFJ010000011">
    <property type="protein sequence ID" value="KAJ6417371.1"/>
    <property type="molecule type" value="Genomic_DNA"/>
</dbReference>
<evidence type="ECO:0000256" key="1">
    <source>
        <dbReference type="ARBA" id="ARBA00003732"/>
    </source>
</evidence>
<dbReference type="GO" id="GO:0008270">
    <property type="term" value="F:zinc ion binding"/>
    <property type="evidence" value="ECO:0007669"/>
    <property type="project" value="UniProtKB-KW"/>
</dbReference>
<keyword evidence="2" id="KW-0479">Metal-binding</keyword>
<evidence type="ECO:0000256" key="6">
    <source>
        <dbReference type="SAM" id="MobiDB-lite"/>
    </source>
</evidence>
<dbReference type="PANTHER" id="PTHR14677:SF20">
    <property type="entry name" value="ZINC FINGER AN1-TYPE CONTAINING 2A-RELATED"/>
    <property type="match status" value="1"/>
</dbReference>